<dbReference type="AlphaFoldDB" id="A0A2D0MYX2"/>
<dbReference type="OrthoDB" id="945117at2"/>
<proteinExistence type="predicted"/>
<dbReference type="EMBL" id="PDUD01000057">
    <property type="protein sequence ID" value="PHN01328.1"/>
    <property type="molecule type" value="Genomic_DNA"/>
</dbReference>
<keyword evidence="2" id="KW-1185">Reference proteome</keyword>
<sequence length="353" mass="40227">MRSLFTLVLVIAFFTSARAQLSRGAMLWSGGMELASQSNPNLLRFSLFPEAHYFLTDHFTVGGRFNLGATFEKGVQLLIVDPQIRFYFPSRNDRSNFFAFTHSELFFPVDEELGLDNQVRLFLGGGWQARLNPNVALETKLFAIYQENPGNPEAPFFSRPTFGLETGLLLFLNAYEEPNFQSRIGKGSWLIGGNNLKVNYLADGLNRQFSFSMTPRIGYFFSDMFMAGIGLPFDYQFTEIGVSFGFTDRIQSQIVGLSPFFRFYPKMSNSRVRPFLNAEVNYLRTRLDDRINFGLNFVPRNRYNFTLSGGINHFLTPTTALEAAAFYNWDASQDITRGGIQLGFQFFLARESE</sequence>
<protein>
    <recommendedName>
        <fullName evidence="3">Outer membrane beta-barrel protein</fullName>
    </recommendedName>
</protein>
<organism evidence="1 2">
    <name type="scientific">Flavilitoribacter nigricans (strain ATCC 23147 / DSM 23189 / NBRC 102662 / NCIMB 1420 / SS-2)</name>
    <name type="common">Lewinella nigricans</name>
    <dbReference type="NCBI Taxonomy" id="1122177"/>
    <lineage>
        <taxon>Bacteria</taxon>
        <taxon>Pseudomonadati</taxon>
        <taxon>Bacteroidota</taxon>
        <taxon>Saprospiria</taxon>
        <taxon>Saprospirales</taxon>
        <taxon>Lewinellaceae</taxon>
        <taxon>Flavilitoribacter</taxon>
    </lineage>
</organism>
<accession>A0A2D0MYX2</accession>
<gene>
    <name evidence="1" type="ORF">CRP01_37855</name>
</gene>
<dbReference type="InterPro" id="IPR011250">
    <property type="entry name" value="OMP/PagP_B-barrel"/>
</dbReference>
<evidence type="ECO:0000313" key="1">
    <source>
        <dbReference type="EMBL" id="PHN01328.1"/>
    </source>
</evidence>
<dbReference type="Gene3D" id="2.40.160.20">
    <property type="match status" value="1"/>
</dbReference>
<evidence type="ECO:0008006" key="3">
    <source>
        <dbReference type="Google" id="ProtNLM"/>
    </source>
</evidence>
<reference evidence="1 2" key="1">
    <citation type="submission" date="2017-10" db="EMBL/GenBank/DDBJ databases">
        <title>The draft genome sequence of Lewinella nigricans NBRC 102662.</title>
        <authorList>
            <person name="Wang K."/>
        </authorList>
    </citation>
    <scope>NUCLEOTIDE SEQUENCE [LARGE SCALE GENOMIC DNA]</scope>
    <source>
        <strain evidence="1 2">NBRC 102662</strain>
    </source>
</reference>
<comment type="caution">
    <text evidence="1">The sequence shown here is derived from an EMBL/GenBank/DDBJ whole genome shotgun (WGS) entry which is preliminary data.</text>
</comment>
<dbReference type="RefSeq" id="WP_099155301.1">
    <property type="nucleotide sequence ID" value="NZ_PDUD01000057.1"/>
</dbReference>
<dbReference type="SUPFAM" id="SSF56925">
    <property type="entry name" value="OMPA-like"/>
    <property type="match status" value="1"/>
</dbReference>
<name>A0A2D0MYX2_FLAN2</name>
<evidence type="ECO:0000313" key="2">
    <source>
        <dbReference type="Proteomes" id="UP000223913"/>
    </source>
</evidence>
<dbReference type="Proteomes" id="UP000223913">
    <property type="component" value="Unassembled WGS sequence"/>
</dbReference>